<dbReference type="EMBL" id="JAEUBG010002825">
    <property type="protein sequence ID" value="KAH3684033.1"/>
    <property type="molecule type" value="Genomic_DNA"/>
</dbReference>
<evidence type="ECO:0008006" key="3">
    <source>
        <dbReference type="Google" id="ProtNLM"/>
    </source>
</evidence>
<comment type="caution">
    <text evidence="1">The sequence shown here is derived from an EMBL/GenBank/DDBJ whole genome shotgun (WGS) entry which is preliminary data.</text>
</comment>
<evidence type="ECO:0000313" key="2">
    <source>
        <dbReference type="Proteomes" id="UP000774326"/>
    </source>
</evidence>
<reference evidence="1" key="1">
    <citation type="journal article" date="2021" name="Open Biol.">
        <title>Shared evolutionary footprints suggest mitochondrial oxidative damage underlies multiple complex I losses in fungi.</title>
        <authorList>
            <person name="Schikora-Tamarit M.A."/>
            <person name="Marcet-Houben M."/>
            <person name="Nosek J."/>
            <person name="Gabaldon T."/>
        </authorList>
    </citation>
    <scope>NUCLEOTIDE SEQUENCE</scope>
    <source>
        <strain evidence="1">CBS2887</strain>
    </source>
</reference>
<gene>
    <name evidence="1" type="ORF">WICPIJ_005005</name>
</gene>
<dbReference type="AlphaFoldDB" id="A0A9P8TLJ0"/>
<dbReference type="InterPro" id="IPR036910">
    <property type="entry name" value="HMG_box_dom_sf"/>
</dbReference>
<protein>
    <recommendedName>
        <fullName evidence="3">HMG box domain-containing protein</fullName>
    </recommendedName>
</protein>
<dbReference type="Gene3D" id="1.10.30.10">
    <property type="entry name" value="High mobility group box domain"/>
    <property type="match status" value="2"/>
</dbReference>
<reference evidence="1" key="2">
    <citation type="submission" date="2021-01" db="EMBL/GenBank/DDBJ databases">
        <authorList>
            <person name="Schikora-Tamarit M.A."/>
        </authorList>
    </citation>
    <scope>NUCLEOTIDE SEQUENCE</scope>
    <source>
        <strain evidence="1">CBS2887</strain>
    </source>
</reference>
<dbReference type="Proteomes" id="UP000774326">
    <property type="component" value="Unassembled WGS sequence"/>
</dbReference>
<dbReference type="SUPFAM" id="SSF47095">
    <property type="entry name" value="HMG-box"/>
    <property type="match status" value="2"/>
</dbReference>
<sequence length="230" mass="26555">MSKPVNLRISRTLSKLSNGSSTNPSQAKKTQQIVSQFTKFSAKLEKLSSRFQNLADVTGPLLHAEQVGLSPSGSDWLFFFKYNYARLSKKSPSLESNDIRRSIASDWGKMTNEEKKDWPISMGFKIDESVESTNEFYSGKDGFLEVFRDWDALAAQIIKLKKSVGLTRHSHSEILRMNEKNYKESNIYTLFFQDRYRQISYMNPQLTPQEITKLISLKWKKAKNYKSVKL</sequence>
<organism evidence="1 2">
    <name type="scientific">Wickerhamomyces pijperi</name>
    <name type="common">Yeast</name>
    <name type="synonym">Pichia pijperi</name>
    <dbReference type="NCBI Taxonomy" id="599730"/>
    <lineage>
        <taxon>Eukaryota</taxon>
        <taxon>Fungi</taxon>
        <taxon>Dikarya</taxon>
        <taxon>Ascomycota</taxon>
        <taxon>Saccharomycotina</taxon>
        <taxon>Saccharomycetes</taxon>
        <taxon>Phaffomycetales</taxon>
        <taxon>Wickerhamomycetaceae</taxon>
        <taxon>Wickerhamomyces</taxon>
    </lineage>
</organism>
<keyword evidence="2" id="KW-1185">Reference proteome</keyword>
<accession>A0A9P8TLJ0</accession>
<name>A0A9P8TLJ0_WICPI</name>
<proteinExistence type="predicted"/>
<evidence type="ECO:0000313" key="1">
    <source>
        <dbReference type="EMBL" id="KAH3684033.1"/>
    </source>
</evidence>
<dbReference type="CDD" id="cd00084">
    <property type="entry name" value="HMG-box_SF"/>
    <property type="match status" value="2"/>
</dbReference>